<keyword evidence="3" id="KW-1185">Reference proteome</keyword>
<accession>A0A9W8P2Z0</accession>
<feature type="region of interest" description="Disordered" evidence="1">
    <location>
        <begin position="155"/>
        <end position="201"/>
    </location>
</feature>
<evidence type="ECO:0000313" key="2">
    <source>
        <dbReference type="EMBL" id="KAJ3745833.1"/>
    </source>
</evidence>
<sequence>MEMKVVAVAGDGAGTHDWDIVSTEAASFHSTTAVEAVAEVEAYVGPSQTVEELADYESCNGSVNYTMSAPVHNPPLERAVEVAEDIVPAANGEAAGIRWRWTLILVIVLRRIETLVSWVVQITTVCGHWSFQTRLSWLERHRKVAKAFTKKEQGQFEGPAEANLSQSTAKSGNMARGKLEPIYPDRPENALQSQKQSCIVV</sequence>
<dbReference type="Proteomes" id="UP001142393">
    <property type="component" value="Unassembled WGS sequence"/>
</dbReference>
<comment type="caution">
    <text evidence="2">The sequence shown here is derived from an EMBL/GenBank/DDBJ whole genome shotgun (WGS) entry which is preliminary data.</text>
</comment>
<reference evidence="2 3" key="1">
    <citation type="journal article" date="2023" name="Proc. Natl. Acad. Sci. U.S.A.">
        <title>A global phylogenomic analysis of the shiitake genus Lentinula.</title>
        <authorList>
            <person name="Sierra-Patev S."/>
            <person name="Min B."/>
            <person name="Naranjo-Ortiz M."/>
            <person name="Looney B."/>
            <person name="Konkel Z."/>
            <person name="Slot J.C."/>
            <person name="Sakamoto Y."/>
            <person name="Steenwyk J.L."/>
            <person name="Rokas A."/>
            <person name="Carro J."/>
            <person name="Camarero S."/>
            <person name="Ferreira P."/>
            <person name="Molpeceres G."/>
            <person name="Ruiz-Duenas F.J."/>
            <person name="Serrano A."/>
            <person name="Henrissat B."/>
            <person name="Drula E."/>
            <person name="Hughes K.W."/>
            <person name="Mata J.L."/>
            <person name="Ishikawa N.K."/>
            <person name="Vargas-Isla R."/>
            <person name="Ushijima S."/>
            <person name="Smith C.A."/>
            <person name="Donoghue J."/>
            <person name="Ahrendt S."/>
            <person name="Andreopoulos W."/>
            <person name="He G."/>
            <person name="LaButti K."/>
            <person name="Lipzen A."/>
            <person name="Ng V."/>
            <person name="Riley R."/>
            <person name="Sandor L."/>
            <person name="Barry K."/>
            <person name="Martinez A.T."/>
            <person name="Xiao Y."/>
            <person name="Gibbons J.G."/>
            <person name="Terashima K."/>
            <person name="Grigoriev I.V."/>
            <person name="Hibbett D."/>
        </authorList>
    </citation>
    <scope>NUCLEOTIDE SEQUENCE [LARGE SCALE GENOMIC DNA]</scope>
    <source>
        <strain evidence="2 3">TFB7810</strain>
    </source>
</reference>
<protein>
    <submittedName>
        <fullName evidence="2">Uncharacterized protein</fullName>
    </submittedName>
</protein>
<name>A0A9W8P2Z0_9AGAR</name>
<evidence type="ECO:0000313" key="3">
    <source>
        <dbReference type="Proteomes" id="UP001142393"/>
    </source>
</evidence>
<evidence type="ECO:0000256" key="1">
    <source>
        <dbReference type="SAM" id="MobiDB-lite"/>
    </source>
</evidence>
<feature type="compositionally biased region" description="Basic and acidic residues" evidence="1">
    <location>
        <begin position="177"/>
        <end position="188"/>
    </location>
</feature>
<dbReference type="EMBL" id="JANVFU010000005">
    <property type="protein sequence ID" value="KAJ3745833.1"/>
    <property type="molecule type" value="Genomic_DNA"/>
</dbReference>
<dbReference type="AlphaFoldDB" id="A0A9W8P2Z0"/>
<proteinExistence type="predicted"/>
<feature type="compositionally biased region" description="Polar residues" evidence="1">
    <location>
        <begin position="190"/>
        <end position="201"/>
    </location>
</feature>
<gene>
    <name evidence="2" type="ORF">DFH05DRAFT_1459534</name>
</gene>
<organism evidence="2 3">
    <name type="scientific">Lentinula detonsa</name>
    <dbReference type="NCBI Taxonomy" id="2804962"/>
    <lineage>
        <taxon>Eukaryota</taxon>
        <taxon>Fungi</taxon>
        <taxon>Dikarya</taxon>
        <taxon>Basidiomycota</taxon>
        <taxon>Agaricomycotina</taxon>
        <taxon>Agaricomycetes</taxon>
        <taxon>Agaricomycetidae</taxon>
        <taxon>Agaricales</taxon>
        <taxon>Marasmiineae</taxon>
        <taxon>Omphalotaceae</taxon>
        <taxon>Lentinula</taxon>
    </lineage>
</organism>